<keyword evidence="8" id="KW-0902">Two-component regulatory system</keyword>
<keyword evidence="6" id="KW-0418">Kinase</keyword>
<feature type="transmembrane region" description="Helical" evidence="10">
    <location>
        <begin position="325"/>
        <end position="344"/>
    </location>
</feature>
<dbReference type="CDD" id="cd16917">
    <property type="entry name" value="HATPase_UhpB-NarQ-NarX-like"/>
    <property type="match status" value="1"/>
</dbReference>
<accession>A0ABQ0S407</accession>
<gene>
    <name evidence="12" type="ORF">PSA01_46550</name>
</gene>
<proteinExistence type="predicted"/>
<evidence type="ECO:0000256" key="8">
    <source>
        <dbReference type="ARBA" id="ARBA00023012"/>
    </source>
</evidence>
<feature type="domain" description="Histidine kinase/HSP90-like ATPase" evidence="11">
    <location>
        <begin position="603"/>
        <end position="696"/>
    </location>
</feature>
<keyword evidence="7" id="KW-0067">ATP-binding</keyword>
<feature type="compositionally biased region" description="Low complexity" evidence="9">
    <location>
        <begin position="1"/>
        <end position="10"/>
    </location>
</feature>
<evidence type="ECO:0000256" key="7">
    <source>
        <dbReference type="ARBA" id="ARBA00022840"/>
    </source>
</evidence>
<sequence>MLHAPAAGAVRAGGGARCPLGGDPPVPHTLTSETSPWESGMAGGTPRLPATAAATIAVLGWAAWRTPAFVDAVAQPCPDGICRRFERPSPQAVDLLAAAGVAPAGYAVTVAVVAWAELLVFLTVAVALVRRVPLRRLVVVTTVLLPLTALAPFTTAAAGSSPTWWVDLVRAAVVAVLVPVFAGLFPDDRWHPRWFRWIWPLPALVLVTGTSVLTDVPPGHEYAELLAWLLLAGIQVHRYRTVSDTSARQQAKVLLLVAVLLVINSALVTVAGVSGVLPVVQPFAVLLDYLAFAALGAGLGWALLRHRLYDVDPVLRRTALYGGALVGLAIIYVGLVAVAGSALSGRAAPALAGTAVGVLAFTAGLAGYAMRGRLRRQILGGHGLVRSLAALAREPQAGAGRDLASTLAAGLQLRYVQVLDTAGVPLWSHGEPVAAAHRESVVDAAGRDRGALLLAPAHGDRLDRHHRRVLVEILPFVALVLYLREETVLLRRARAAAAEVRETERRRLRRDLHDGVGPLLASQLLTLDTVRVVGERPELLAQLEAQVRSAIGEVRRVAHDLRPPVLDHAGLPGALRAEVDRLSTAGLTVELRTGPGTAALGPAMEVALLRIAQEALANVVRHSGADTARVDLAVEKTVAVLVAADDGRGPAAHPDPAGGGIGGSSMRERAAELGGTVTVGPGPGGAGTRVEARIPL</sequence>
<feature type="region of interest" description="Disordered" evidence="9">
    <location>
        <begin position="1"/>
        <end position="42"/>
    </location>
</feature>
<evidence type="ECO:0000256" key="1">
    <source>
        <dbReference type="ARBA" id="ARBA00000085"/>
    </source>
</evidence>
<feature type="transmembrane region" description="Helical" evidence="10">
    <location>
        <begin position="283"/>
        <end position="304"/>
    </location>
</feature>
<dbReference type="Gene3D" id="3.30.565.10">
    <property type="entry name" value="Histidine kinase-like ATPase, C-terminal domain"/>
    <property type="match status" value="1"/>
</dbReference>
<feature type="transmembrane region" description="Helical" evidence="10">
    <location>
        <begin position="104"/>
        <end position="129"/>
    </location>
</feature>
<evidence type="ECO:0000313" key="13">
    <source>
        <dbReference type="Proteomes" id="UP000320693"/>
    </source>
</evidence>
<dbReference type="Proteomes" id="UP000320693">
    <property type="component" value="Unassembled WGS sequence"/>
</dbReference>
<dbReference type="SMART" id="SM00387">
    <property type="entry name" value="HATPase_c"/>
    <property type="match status" value="1"/>
</dbReference>
<evidence type="ECO:0000256" key="10">
    <source>
        <dbReference type="SAM" id="Phobius"/>
    </source>
</evidence>
<keyword evidence="10" id="KW-1133">Transmembrane helix</keyword>
<evidence type="ECO:0000256" key="6">
    <source>
        <dbReference type="ARBA" id="ARBA00022777"/>
    </source>
</evidence>
<dbReference type="InterPro" id="IPR036890">
    <property type="entry name" value="HATPase_C_sf"/>
</dbReference>
<evidence type="ECO:0000256" key="2">
    <source>
        <dbReference type="ARBA" id="ARBA00012438"/>
    </source>
</evidence>
<dbReference type="Pfam" id="PF07730">
    <property type="entry name" value="HisKA_3"/>
    <property type="match status" value="1"/>
</dbReference>
<evidence type="ECO:0000256" key="4">
    <source>
        <dbReference type="ARBA" id="ARBA00022679"/>
    </source>
</evidence>
<evidence type="ECO:0000313" key="12">
    <source>
        <dbReference type="EMBL" id="GEC27626.1"/>
    </source>
</evidence>
<comment type="caution">
    <text evidence="12">The sequence shown here is derived from an EMBL/GenBank/DDBJ whole genome shotgun (WGS) entry which is preliminary data.</text>
</comment>
<feature type="transmembrane region" description="Helical" evidence="10">
    <location>
        <begin position="350"/>
        <end position="370"/>
    </location>
</feature>
<evidence type="ECO:0000256" key="9">
    <source>
        <dbReference type="SAM" id="MobiDB-lite"/>
    </source>
</evidence>
<dbReference type="EC" id="2.7.13.3" evidence="2"/>
<feature type="transmembrane region" description="Helical" evidence="10">
    <location>
        <begin position="164"/>
        <end position="185"/>
    </location>
</feature>
<feature type="region of interest" description="Disordered" evidence="9">
    <location>
        <begin position="647"/>
        <end position="666"/>
    </location>
</feature>
<evidence type="ECO:0000256" key="5">
    <source>
        <dbReference type="ARBA" id="ARBA00022741"/>
    </source>
</evidence>
<keyword evidence="10" id="KW-0812">Transmembrane</keyword>
<organism evidence="12 13">
    <name type="scientific">Pseudonocardia saturnea</name>
    <dbReference type="NCBI Taxonomy" id="33909"/>
    <lineage>
        <taxon>Bacteria</taxon>
        <taxon>Bacillati</taxon>
        <taxon>Actinomycetota</taxon>
        <taxon>Actinomycetes</taxon>
        <taxon>Pseudonocardiales</taxon>
        <taxon>Pseudonocardiaceae</taxon>
        <taxon>Pseudonocardia</taxon>
    </lineage>
</organism>
<dbReference type="Pfam" id="PF02518">
    <property type="entry name" value="HATPase_c"/>
    <property type="match status" value="1"/>
</dbReference>
<evidence type="ECO:0000259" key="11">
    <source>
        <dbReference type="SMART" id="SM00387"/>
    </source>
</evidence>
<feature type="transmembrane region" description="Helical" evidence="10">
    <location>
        <begin position="253"/>
        <end position="277"/>
    </location>
</feature>
<keyword evidence="4" id="KW-0808">Transferase</keyword>
<feature type="transmembrane region" description="Helical" evidence="10">
    <location>
        <begin position="197"/>
        <end position="213"/>
    </location>
</feature>
<comment type="catalytic activity">
    <reaction evidence="1">
        <text>ATP + protein L-histidine = ADP + protein N-phospho-L-histidine.</text>
        <dbReference type="EC" id="2.7.13.3"/>
    </reaction>
</comment>
<dbReference type="PANTHER" id="PTHR24421">
    <property type="entry name" value="NITRATE/NITRITE SENSOR PROTEIN NARX-RELATED"/>
    <property type="match status" value="1"/>
</dbReference>
<dbReference type="SUPFAM" id="SSF55874">
    <property type="entry name" value="ATPase domain of HSP90 chaperone/DNA topoisomerase II/histidine kinase"/>
    <property type="match status" value="1"/>
</dbReference>
<dbReference type="InterPro" id="IPR011712">
    <property type="entry name" value="Sig_transdc_His_kin_sub3_dim/P"/>
</dbReference>
<reference evidence="12 13" key="1">
    <citation type="submission" date="2019-06" db="EMBL/GenBank/DDBJ databases">
        <title>Whole genome shotgun sequence of Pseudonocardia saturnea NBRC 14499.</title>
        <authorList>
            <person name="Hosoyama A."/>
            <person name="Uohara A."/>
            <person name="Ohji S."/>
            <person name="Ichikawa N."/>
        </authorList>
    </citation>
    <scope>NUCLEOTIDE SEQUENCE [LARGE SCALE GENOMIC DNA]</scope>
    <source>
        <strain evidence="12 13">NBRC 14499</strain>
    </source>
</reference>
<keyword evidence="13" id="KW-1185">Reference proteome</keyword>
<protein>
    <recommendedName>
        <fullName evidence="2">histidine kinase</fullName>
        <ecNumber evidence="2">2.7.13.3</ecNumber>
    </recommendedName>
</protein>
<keyword evidence="5" id="KW-0547">Nucleotide-binding</keyword>
<dbReference type="Gene3D" id="1.20.5.1930">
    <property type="match status" value="1"/>
</dbReference>
<evidence type="ECO:0000256" key="3">
    <source>
        <dbReference type="ARBA" id="ARBA00022553"/>
    </source>
</evidence>
<name>A0ABQ0S407_9PSEU</name>
<dbReference type="InterPro" id="IPR003594">
    <property type="entry name" value="HATPase_dom"/>
</dbReference>
<dbReference type="InterPro" id="IPR050482">
    <property type="entry name" value="Sensor_HK_TwoCompSys"/>
</dbReference>
<dbReference type="EMBL" id="BJNH01000059">
    <property type="protein sequence ID" value="GEC27626.1"/>
    <property type="molecule type" value="Genomic_DNA"/>
</dbReference>
<keyword evidence="3" id="KW-0597">Phosphoprotein</keyword>
<feature type="transmembrane region" description="Helical" evidence="10">
    <location>
        <begin position="136"/>
        <end position="158"/>
    </location>
</feature>
<keyword evidence="10" id="KW-0472">Membrane</keyword>
<dbReference type="PANTHER" id="PTHR24421:SF10">
    <property type="entry name" value="NITRATE_NITRITE SENSOR PROTEIN NARQ"/>
    <property type="match status" value="1"/>
</dbReference>